<evidence type="ECO:0000313" key="15">
    <source>
        <dbReference type="Proteomes" id="UP000609531"/>
    </source>
</evidence>
<dbReference type="PRINTS" id="PR00344">
    <property type="entry name" value="BCTRLSENSOR"/>
</dbReference>
<dbReference type="SUPFAM" id="SSF158472">
    <property type="entry name" value="HAMP domain-like"/>
    <property type="match status" value="1"/>
</dbReference>
<reference evidence="14" key="1">
    <citation type="submission" date="2020-12" db="EMBL/GenBank/DDBJ databases">
        <title>Bacterial taxonomy.</title>
        <authorList>
            <person name="Pan X."/>
        </authorList>
    </citation>
    <scope>NUCLEOTIDE SEQUENCE</scope>
    <source>
        <strain evidence="14">B2012</strain>
    </source>
</reference>
<comment type="catalytic activity">
    <reaction evidence="1">
        <text>ATP + protein L-histidine = ADP + protein N-phospho-L-histidine.</text>
        <dbReference type="EC" id="2.7.13.3"/>
    </reaction>
</comment>
<feature type="transmembrane region" description="Helical" evidence="11">
    <location>
        <begin position="20"/>
        <end position="40"/>
    </location>
</feature>
<dbReference type="GO" id="GO:0005886">
    <property type="term" value="C:plasma membrane"/>
    <property type="evidence" value="ECO:0007669"/>
    <property type="project" value="UniProtKB-SubCell"/>
</dbReference>
<protein>
    <recommendedName>
        <fullName evidence="3">histidine kinase</fullName>
        <ecNumber evidence="3">2.7.13.3</ecNumber>
    </recommendedName>
</protein>
<evidence type="ECO:0000256" key="7">
    <source>
        <dbReference type="ARBA" id="ARBA00022692"/>
    </source>
</evidence>
<dbReference type="InterPro" id="IPR004358">
    <property type="entry name" value="Sig_transdc_His_kin-like_C"/>
</dbReference>
<keyword evidence="8" id="KW-0418">Kinase</keyword>
<dbReference type="Proteomes" id="UP000609531">
    <property type="component" value="Unassembled WGS sequence"/>
</dbReference>
<feature type="domain" description="Histidine kinase" evidence="12">
    <location>
        <begin position="456"/>
        <end position="670"/>
    </location>
</feature>
<evidence type="ECO:0000256" key="9">
    <source>
        <dbReference type="ARBA" id="ARBA00022989"/>
    </source>
</evidence>
<keyword evidence="9 11" id="KW-1133">Transmembrane helix</keyword>
<evidence type="ECO:0000256" key="1">
    <source>
        <dbReference type="ARBA" id="ARBA00000085"/>
    </source>
</evidence>
<keyword evidence="5" id="KW-0597">Phosphoprotein</keyword>
<evidence type="ECO:0000313" key="14">
    <source>
        <dbReference type="EMBL" id="MBJ3776962.1"/>
    </source>
</evidence>
<sequence>MAEPPGPETRPPRSVRYRILAIALVPMLVLLPLMLGLAILRWNAKFEGLLRTKVNSDLTIAQQYLSTILDETAESLRALGASANLKDVLESGNRERLMVLLDSARRERGLDYLAYMRLDGEVMAASPLGASLPGPDWPVIAAARAGRPASAIDCFTAETLNAISPDLAERANLPLIETENAAPTDRSAETRGMVIHSASPVAVEHDEALLVGGMLLNRNLAFIDTINDLVYRSASLPEGSHGTATLFLDDVRVSTNVRLFEGERALGTRVSAAVRQSVLGEGRTWLDSAFVVNDWYISGYEPIVDSFGERVGMLYVGFLEAPFRAARLETLTTIAVAFLLATVLTVPLFLHWARAIFEPLERMSATIRRVESGDLGARTGPTRARDEIGQAARLLDHLLDQLEARDRELRSWNETLNSRVEERTHELMESNRQLEITTRQLVMREKLASIGEIAAGVAHEINNPVAVIQGNLEVARALLGDAAAPARREFALIDEQTERISEIIFRLLQFARPDEYGTDTSSSLPEQIVDGCLPLVRHLMNRSKIEVVRCDRSTREVQMPRTELQQVLVNLIVNAIHAMPSGGTLTLTSADLDKDGRPGVALSVADTGVGMKPEVLARIFDPFFTTKAKDGTGLGLSISHMLVSRRGGDVAAESAPGVGSRFIVWLPGTKRPA</sequence>
<evidence type="ECO:0000256" key="11">
    <source>
        <dbReference type="SAM" id="Phobius"/>
    </source>
</evidence>
<dbReference type="Gene3D" id="1.10.287.130">
    <property type="match status" value="1"/>
</dbReference>
<dbReference type="CDD" id="cd00082">
    <property type="entry name" value="HisKA"/>
    <property type="match status" value="1"/>
</dbReference>
<keyword evidence="7 11" id="KW-0812">Transmembrane</keyword>
<evidence type="ECO:0000259" key="13">
    <source>
        <dbReference type="PROSITE" id="PS50885"/>
    </source>
</evidence>
<dbReference type="InterPro" id="IPR036097">
    <property type="entry name" value="HisK_dim/P_sf"/>
</dbReference>
<gene>
    <name evidence="14" type="ORF">JCR33_14745</name>
</gene>
<accession>A0A934IRK7</accession>
<evidence type="ECO:0000259" key="12">
    <source>
        <dbReference type="PROSITE" id="PS50109"/>
    </source>
</evidence>
<dbReference type="InterPro" id="IPR005467">
    <property type="entry name" value="His_kinase_dom"/>
</dbReference>
<keyword evidence="15" id="KW-1185">Reference proteome</keyword>
<dbReference type="SUPFAM" id="SSF103190">
    <property type="entry name" value="Sensory domain-like"/>
    <property type="match status" value="1"/>
</dbReference>
<keyword evidence="6" id="KW-0808">Transferase</keyword>
<dbReference type="GO" id="GO:0000155">
    <property type="term" value="F:phosphorelay sensor kinase activity"/>
    <property type="evidence" value="ECO:0007669"/>
    <property type="project" value="InterPro"/>
</dbReference>
<dbReference type="InterPro" id="IPR036890">
    <property type="entry name" value="HATPase_C_sf"/>
</dbReference>
<dbReference type="Pfam" id="PF17202">
    <property type="entry name" value="sCache_3_3"/>
    <property type="match status" value="1"/>
</dbReference>
<dbReference type="InterPro" id="IPR029151">
    <property type="entry name" value="Sensor-like_sf"/>
</dbReference>
<feature type="transmembrane region" description="Helical" evidence="11">
    <location>
        <begin position="331"/>
        <end position="353"/>
    </location>
</feature>
<keyword evidence="10 11" id="KW-0472">Membrane</keyword>
<dbReference type="SUPFAM" id="SSF55874">
    <property type="entry name" value="ATPase domain of HSP90 chaperone/DNA topoisomerase II/histidine kinase"/>
    <property type="match status" value="1"/>
</dbReference>
<name>A0A934IRK7_9HYPH</name>
<keyword evidence="4" id="KW-1003">Cell membrane</keyword>
<dbReference type="InterPro" id="IPR003660">
    <property type="entry name" value="HAMP_dom"/>
</dbReference>
<dbReference type="Pfam" id="PF00512">
    <property type="entry name" value="HisKA"/>
    <property type="match status" value="1"/>
</dbReference>
<proteinExistence type="predicted"/>
<dbReference type="Gene3D" id="6.10.340.10">
    <property type="match status" value="1"/>
</dbReference>
<dbReference type="AlphaFoldDB" id="A0A934IRK7"/>
<dbReference type="EMBL" id="JAEKJA010000011">
    <property type="protein sequence ID" value="MBJ3776962.1"/>
    <property type="molecule type" value="Genomic_DNA"/>
</dbReference>
<dbReference type="PROSITE" id="PS50885">
    <property type="entry name" value="HAMP"/>
    <property type="match status" value="1"/>
</dbReference>
<dbReference type="SMART" id="SM00304">
    <property type="entry name" value="HAMP"/>
    <property type="match status" value="1"/>
</dbReference>
<dbReference type="SMART" id="SM00388">
    <property type="entry name" value="HisKA"/>
    <property type="match status" value="1"/>
</dbReference>
<evidence type="ECO:0000256" key="8">
    <source>
        <dbReference type="ARBA" id="ARBA00022777"/>
    </source>
</evidence>
<evidence type="ECO:0000256" key="3">
    <source>
        <dbReference type="ARBA" id="ARBA00012438"/>
    </source>
</evidence>
<organism evidence="14 15">
    <name type="scientific">Acuticoccus mangrovi</name>
    <dbReference type="NCBI Taxonomy" id="2796142"/>
    <lineage>
        <taxon>Bacteria</taxon>
        <taxon>Pseudomonadati</taxon>
        <taxon>Pseudomonadota</taxon>
        <taxon>Alphaproteobacteria</taxon>
        <taxon>Hyphomicrobiales</taxon>
        <taxon>Amorphaceae</taxon>
        <taxon>Acuticoccus</taxon>
    </lineage>
</organism>
<dbReference type="RefSeq" id="WP_198882852.1">
    <property type="nucleotide sequence ID" value="NZ_JAEKJA010000011.1"/>
</dbReference>
<dbReference type="PROSITE" id="PS50109">
    <property type="entry name" value="HIS_KIN"/>
    <property type="match status" value="1"/>
</dbReference>
<evidence type="ECO:0000256" key="10">
    <source>
        <dbReference type="ARBA" id="ARBA00023136"/>
    </source>
</evidence>
<evidence type="ECO:0000256" key="6">
    <source>
        <dbReference type="ARBA" id="ARBA00022679"/>
    </source>
</evidence>
<feature type="domain" description="HAMP" evidence="13">
    <location>
        <begin position="354"/>
        <end position="407"/>
    </location>
</feature>
<comment type="caution">
    <text evidence="14">The sequence shown here is derived from an EMBL/GenBank/DDBJ whole genome shotgun (WGS) entry which is preliminary data.</text>
</comment>
<dbReference type="InterPro" id="IPR033463">
    <property type="entry name" value="sCache_3"/>
</dbReference>
<dbReference type="EC" id="2.7.13.3" evidence="3"/>
<dbReference type="PANTHER" id="PTHR43065:SF22">
    <property type="entry name" value="HISTIDINE KINASE"/>
    <property type="match status" value="1"/>
</dbReference>
<dbReference type="SMART" id="SM00387">
    <property type="entry name" value="HATPase_c"/>
    <property type="match status" value="1"/>
</dbReference>
<dbReference type="CDD" id="cd06225">
    <property type="entry name" value="HAMP"/>
    <property type="match status" value="1"/>
</dbReference>
<dbReference type="SUPFAM" id="SSF47384">
    <property type="entry name" value="Homodimeric domain of signal transducing histidine kinase"/>
    <property type="match status" value="1"/>
</dbReference>
<dbReference type="InterPro" id="IPR003594">
    <property type="entry name" value="HATPase_dom"/>
</dbReference>
<comment type="subcellular location">
    <subcellularLocation>
        <location evidence="2">Cell membrane</location>
        <topology evidence="2">Multi-pass membrane protein</topology>
    </subcellularLocation>
</comment>
<dbReference type="InterPro" id="IPR003661">
    <property type="entry name" value="HisK_dim/P_dom"/>
</dbReference>
<dbReference type="Pfam" id="PF02518">
    <property type="entry name" value="HATPase_c"/>
    <property type="match status" value="1"/>
</dbReference>
<evidence type="ECO:0000256" key="2">
    <source>
        <dbReference type="ARBA" id="ARBA00004651"/>
    </source>
</evidence>
<dbReference type="Pfam" id="PF00672">
    <property type="entry name" value="HAMP"/>
    <property type="match status" value="1"/>
</dbReference>
<evidence type="ECO:0000256" key="5">
    <source>
        <dbReference type="ARBA" id="ARBA00022553"/>
    </source>
</evidence>
<dbReference type="Gene3D" id="3.30.565.10">
    <property type="entry name" value="Histidine kinase-like ATPase, C-terminal domain"/>
    <property type="match status" value="1"/>
</dbReference>
<evidence type="ECO:0000256" key="4">
    <source>
        <dbReference type="ARBA" id="ARBA00022475"/>
    </source>
</evidence>
<dbReference type="PANTHER" id="PTHR43065">
    <property type="entry name" value="SENSOR HISTIDINE KINASE"/>
    <property type="match status" value="1"/>
</dbReference>